<comment type="caution">
    <text evidence="12">The sequence shown here is derived from an EMBL/GenBank/DDBJ whole genome shotgun (WGS) entry which is preliminary data.</text>
</comment>
<comment type="pathway">
    <text evidence="9">Protein modification; lipoprotein biosynthesis (signal peptide cleavage).</text>
</comment>
<evidence type="ECO:0000256" key="8">
    <source>
        <dbReference type="ARBA" id="ARBA00023136"/>
    </source>
</evidence>
<keyword evidence="3 9" id="KW-0645">Protease</keyword>
<keyword evidence="7 9" id="KW-1133">Transmembrane helix</keyword>
<feature type="transmembrane region" description="Helical" evidence="9">
    <location>
        <begin position="59"/>
        <end position="78"/>
    </location>
</feature>
<dbReference type="NCBIfam" id="TIGR00077">
    <property type="entry name" value="lspA"/>
    <property type="match status" value="1"/>
</dbReference>
<evidence type="ECO:0000256" key="6">
    <source>
        <dbReference type="ARBA" id="ARBA00022801"/>
    </source>
</evidence>
<evidence type="ECO:0000256" key="4">
    <source>
        <dbReference type="ARBA" id="ARBA00022692"/>
    </source>
</evidence>
<keyword evidence="8 9" id="KW-0472">Membrane</keyword>
<comment type="catalytic activity">
    <reaction evidence="9 10">
        <text>Release of signal peptides from bacterial membrane prolipoproteins. Hydrolyzes -Xaa-Yaa-Zaa-|-(S,diacylglyceryl)Cys-, in which Xaa is hydrophobic (preferably Leu), and Yaa (Ala or Ser) and Zaa (Gly or Ala) have small, neutral side chains.</text>
        <dbReference type="EC" id="3.4.23.36"/>
    </reaction>
</comment>
<evidence type="ECO:0000256" key="1">
    <source>
        <dbReference type="ARBA" id="ARBA00006139"/>
    </source>
</evidence>
<dbReference type="InterPro" id="IPR001872">
    <property type="entry name" value="Peptidase_A8"/>
</dbReference>
<dbReference type="PROSITE" id="PS00855">
    <property type="entry name" value="SPASE_II"/>
    <property type="match status" value="1"/>
</dbReference>
<dbReference type="EC" id="3.4.23.36" evidence="9"/>
<comment type="caution">
    <text evidence="9">Lacks conserved residue(s) required for the propagation of feature annotation.</text>
</comment>
<evidence type="ECO:0000256" key="7">
    <source>
        <dbReference type="ARBA" id="ARBA00022989"/>
    </source>
</evidence>
<evidence type="ECO:0000256" key="10">
    <source>
        <dbReference type="RuleBase" id="RU000594"/>
    </source>
</evidence>
<reference evidence="13" key="1">
    <citation type="journal article" date="2019" name="Int. J. Syst. Evol. Microbiol.">
        <title>The Global Catalogue of Microorganisms (GCM) 10K type strain sequencing project: providing services to taxonomists for standard genome sequencing and annotation.</title>
        <authorList>
            <consortium name="The Broad Institute Genomics Platform"/>
            <consortium name="The Broad Institute Genome Sequencing Center for Infectious Disease"/>
            <person name="Wu L."/>
            <person name="Ma J."/>
        </authorList>
    </citation>
    <scope>NUCLEOTIDE SEQUENCE [LARGE SCALE GENOMIC DNA]</scope>
    <source>
        <strain evidence="13">JCM 8736</strain>
    </source>
</reference>
<dbReference type="EMBL" id="BAAAXQ010000005">
    <property type="protein sequence ID" value="GAA3009140.1"/>
    <property type="molecule type" value="Genomic_DNA"/>
</dbReference>
<sequence length="154" mass="17385">MIAIFFLFSAIIIGIDQWVKYWIVTNLEFGEIQTMVDHFLSLTYVKNTGAAWSILEGKTSFFVVVTLIAVVVVSYLMVHYRNESKFLTIGLALVLAGAIGNFIDRIRLGYVVDMIQVDFIQFPVFNIADSSLVVGVILIFIYTLFEERLKGKSA</sequence>
<proteinExistence type="inferred from homology"/>
<evidence type="ECO:0000256" key="3">
    <source>
        <dbReference type="ARBA" id="ARBA00022670"/>
    </source>
</evidence>
<evidence type="ECO:0000313" key="13">
    <source>
        <dbReference type="Proteomes" id="UP001501577"/>
    </source>
</evidence>
<evidence type="ECO:0000256" key="2">
    <source>
        <dbReference type="ARBA" id="ARBA00022475"/>
    </source>
</evidence>
<keyword evidence="4 9" id="KW-0812">Transmembrane</keyword>
<dbReference type="Proteomes" id="UP001501577">
    <property type="component" value="Unassembled WGS sequence"/>
</dbReference>
<dbReference type="PANTHER" id="PTHR33695">
    <property type="entry name" value="LIPOPROTEIN SIGNAL PEPTIDASE"/>
    <property type="match status" value="1"/>
</dbReference>
<keyword evidence="6 9" id="KW-0378">Hydrolase</keyword>
<dbReference type="HAMAP" id="MF_00161">
    <property type="entry name" value="LspA"/>
    <property type="match status" value="1"/>
</dbReference>
<organism evidence="12 13">
    <name type="scientific">Tetragenococcus solitarius</name>
    <dbReference type="NCBI Taxonomy" id="71453"/>
    <lineage>
        <taxon>Bacteria</taxon>
        <taxon>Bacillati</taxon>
        <taxon>Bacillota</taxon>
        <taxon>Bacilli</taxon>
        <taxon>Lactobacillales</taxon>
        <taxon>Enterococcaceae</taxon>
        <taxon>Tetragenococcus</taxon>
    </lineage>
</organism>
<comment type="similarity">
    <text evidence="1 9 11">Belongs to the peptidase A8 family.</text>
</comment>
<feature type="active site" evidence="9">
    <location>
        <position position="129"/>
    </location>
</feature>
<dbReference type="PRINTS" id="PR00781">
    <property type="entry name" value="LIPOSIGPTASE"/>
</dbReference>
<evidence type="ECO:0000313" key="12">
    <source>
        <dbReference type="EMBL" id="GAA3009140.1"/>
    </source>
</evidence>
<evidence type="ECO:0000256" key="9">
    <source>
        <dbReference type="HAMAP-Rule" id="MF_00161"/>
    </source>
</evidence>
<keyword evidence="13" id="KW-1185">Reference proteome</keyword>
<accession>A0ABP6KL80</accession>
<evidence type="ECO:0000256" key="5">
    <source>
        <dbReference type="ARBA" id="ARBA00022750"/>
    </source>
</evidence>
<evidence type="ECO:0000256" key="11">
    <source>
        <dbReference type="RuleBase" id="RU004181"/>
    </source>
</evidence>
<gene>
    <name evidence="9 12" type="primary">lspA</name>
    <name evidence="12" type="ORF">GCM10019998_01610</name>
</gene>
<dbReference type="PANTHER" id="PTHR33695:SF1">
    <property type="entry name" value="LIPOPROTEIN SIGNAL PEPTIDASE"/>
    <property type="match status" value="1"/>
</dbReference>
<name>A0ABP6KL80_9ENTE</name>
<keyword evidence="5 9" id="KW-0064">Aspartyl protease</keyword>
<keyword evidence="2 9" id="KW-1003">Cell membrane</keyword>
<dbReference type="Pfam" id="PF01252">
    <property type="entry name" value="Peptidase_A8"/>
    <property type="match status" value="1"/>
</dbReference>
<comment type="function">
    <text evidence="9 10">This protein specifically catalyzes the removal of signal peptides from prolipoproteins.</text>
</comment>
<feature type="active site" evidence="9">
    <location>
        <position position="113"/>
    </location>
</feature>
<dbReference type="RefSeq" id="WP_068706865.1">
    <property type="nucleotide sequence ID" value="NZ_BAAAXQ010000005.1"/>
</dbReference>
<comment type="subcellular location">
    <subcellularLocation>
        <location evidence="9">Cell membrane</location>
        <topology evidence="9">Multi-pass membrane protein</topology>
    </subcellularLocation>
</comment>
<feature type="transmembrane region" description="Helical" evidence="9">
    <location>
        <begin position="123"/>
        <end position="145"/>
    </location>
</feature>
<feature type="transmembrane region" description="Helical" evidence="9">
    <location>
        <begin position="85"/>
        <end position="103"/>
    </location>
</feature>
<protein>
    <recommendedName>
        <fullName evidence="9">Lipoprotein signal peptidase</fullName>
        <ecNumber evidence="9">3.4.23.36</ecNumber>
    </recommendedName>
    <alternativeName>
        <fullName evidence="9">Prolipoprotein signal peptidase</fullName>
    </alternativeName>
    <alternativeName>
        <fullName evidence="9">Signal peptidase II</fullName>
        <shortName evidence="9">SPase II</shortName>
    </alternativeName>
</protein>